<name>A0A2M8LCG7_9BACT</name>
<dbReference type="EMBL" id="PFEQ01000009">
    <property type="protein sequence ID" value="PJE74251.1"/>
    <property type="molecule type" value="Genomic_DNA"/>
</dbReference>
<sequence>MKFIPQIKKIADNLRQGDISNALEEKKSLGLIRDEVLKLEIEEVAKQATLKHLKNGEIDTAREIKNLFSMSDDMFENTVSQAVLSSFRDGDIERVKALSRELPISEQINNDLLVYCSTWGDTKLCQVMERALS</sequence>
<organism evidence="1 2">
    <name type="scientific">Candidatus Taylorbacteria bacterium CG10_big_fil_rev_8_21_14_0_10_41_48</name>
    <dbReference type="NCBI Taxonomy" id="1975024"/>
    <lineage>
        <taxon>Bacteria</taxon>
        <taxon>Candidatus Tayloriibacteriota</taxon>
    </lineage>
</organism>
<comment type="caution">
    <text evidence="1">The sequence shown here is derived from an EMBL/GenBank/DDBJ whole genome shotgun (WGS) entry which is preliminary data.</text>
</comment>
<protein>
    <submittedName>
        <fullName evidence="1">Uncharacterized protein</fullName>
    </submittedName>
</protein>
<dbReference type="AlphaFoldDB" id="A0A2M8LCG7"/>
<proteinExistence type="predicted"/>
<evidence type="ECO:0000313" key="2">
    <source>
        <dbReference type="Proteomes" id="UP000228700"/>
    </source>
</evidence>
<reference evidence="2" key="1">
    <citation type="submission" date="2017-09" db="EMBL/GenBank/DDBJ databases">
        <title>Depth-based differentiation of microbial function through sediment-hosted aquifers and enrichment of novel symbionts in the deep terrestrial subsurface.</title>
        <authorList>
            <person name="Probst A.J."/>
            <person name="Ladd B."/>
            <person name="Jarett J.K."/>
            <person name="Geller-Mcgrath D.E."/>
            <person name="Sieber C.M.K."/>
            <person name="Emerson J.B."/>
            <person name="Anantharaman K."/>
            <person name="Thomas B.C."/>
            <person name="Malmstrom R."/>
            <person name="Stieglmeier M."/>
            <person name="Klingl A."/>
            <person name="Woyke T."/>
            <person name="Ryan C.M."/>
            <person name="Banfield J.F."/>
        </authorList>
    </citation>
    <scope>NUCLEOTIDE SEQUENCE [LARGE SCALE GENOMIC DNA]</scope>
</reference>
<accession>A0A2M8LCG7</accession>
<evidence type="ECO:0000313" key="1">
    <source>
        <dbReference type="EMBL" id="PJE74251.1"/>
    </source>
</evidence>
<dbReference type="Proteomes" id="UP000228700">
    <property type="component" value="Unassembled WGS sequence"/>
</dbReference>
<gene>
    <name evidence="1" type="ORF">COV01_02020</name>
</gene>